<dbReference type="AlphaFoldDB" id="A0A0K2Y2A9"/>
<dbReference type="Proteomes" id="UP000043437">
    <property type="component" value="Unassembled WGS sequence"/>
</dbReference>
<accession>A0A0K2Y2A9</accession>
<sequence length="47" mass="5345">MINLSLNGLRKSLFGANNQNKRLMPSRFCAFAHPLDGVVQHPDYFLI</sequence>
<dbReference type="EMBL" id="CDMG01000002">
    <property type="protein sequence ID" value="CRF51954.1"/>
    <property type="molecule type" value="Genomic_DNA"/>
</dbReference>
<protein>
    <submittedName>
        <fullName evidence="1">Uncharacterized protein</fullName>
    </submittedName>
</protein>
<gene>
    <name evidence="1" type="ORF">HAL07_00800</name>
</gene>
<evidence type="ECO:0000313" key="1">
    <source>
        <dbReference type="EMBL" id="CRF51954.1"/>
    </source>
</evidence>
<organism evidence="1 2">
    <name type="scientific">Helicobacter ailurogastricus</name>
    <dbReference type="NCBI Taxonomy" id="1578720"/>
    <lineage>
        <taxon>Bacteria</taxon>
        <taxon>Pseudomonadati</taxon>
        <taxon>Campylobacterota</taxon>
        <taxon>Epsilonproteobacteria</taxon>
        <taxon>Campylobacterales</taxon>
        <taxon>Helicobacteraceae</taxon>
        <taxon>Helicobacter</taxon>
    </lineage>
</organism>
<reference evidence="2" key="1">
    <citation type="submission" date="2014-12" db="EMBL/GenBank/DDBJ databases">
        <authorList>
            <person name="Jaenicke S."/>
        </authorList>
    </citation>
    <scope>NUCLEOTIDE SEQUENCE [LARGE SCALE GENOMIC DNA]</scope>
</reference>
<evidence type="ECO:0000313" key="2">
    <source>
        <dbReference type="Proteomes" id="UP000043437"/>
    </source>
</evidence>
<name>A0A0K2Y2A9_9HELI</name>
<proteinExistence type="predicted"/>